<protein>
    <submittedName>
        <fullName evidence="2">Uncharacterized protein</fullName>
    </submittedName>
</protein>
<proteinExistence type="predicted"/>
<gene>
    <name evidence="2" type="ORF">OU989_22550</name>
</gene>
<keyword evidence="2" id="KW-0614">Plasmid</keyword>
<sequence>MFKFNFRKEEKNLPLPVREALKDLDSDMIHVYEKSYSYIIKLSKAKIISGVNALFTFAIWFILLDFYRYYNGTSGDSSPLFKLYKMIPLPNENLYIIGVLGFITTYLTVFFMGSAVTYLFERIRVERHIANKSIDTYLKKHKGSLKSLLFGFLASLTFYLLILEDMQFHQLILRDVIVYIFMLITIFIYSYNKLVLKFSNHMKNQVLNTYLEAIESLLEESKDEKEE</sequence>
<keyword evidence="1" id="KW-0812">Transmembrane</keyword>
<dbReference type="EMBL" id="CP113528">
    <property type="protein sequence ID" value="WDV09307.1"/>
    <property type="molecule type" value="Genomic_DNA"/>
</dbReference>
<reference evidence="2" key="1">
    <citation type="submission" date="2022-11" db="EMBL/GenBank/DDBJ databases">
        <title>Lysinibacillus irui.</title>
        <authorList>
            <person name="Akintayo S.O."/>
        </authorList>
    </citation>
    <scope>NUCLEOTIDE SEQUENCE</scope>
    <source>
        <strain evidence="2">IRB4-01</strain>
        <plasmid evidence="2">unnamed</plasmid>
    </source>
</reference>
<feature type="transmembrane region" description="Helical" evidence="1">
    <location>
        <begin position="176"/>
        <end position="196"/>
    </location>
</feature>
<evidence type="ECO:0000313" key="3">
    <source>
        <dbReference type="Proteomes" id="UP001219585"/>
    </source>
</evidence>
<feature type="transmembrane region" description="Helical" evidence="1">
    <location>
        <begin position="94"/>
        <end position="120"/>
    </location>
</feature>
<dbReference type="Proteomes" id="UP001219585">
    <property type="component" value="Plasmid unnamed"/>
</dbReference>
<keyword evidence="1" id="KW-1133">Transmembrane helix</keyword>
<organism evidence="2 3">
    <name type="scientific">Lysinibacillus irui</name>
    <dbReference type="NCBI Taxonomy" id="2998077"/>
    <lineage>
        <taxon>Bacteria</taxon>
        <taxon>Bacillati</taxon>
        <taxon>Bacillota</taxon>
        <taxon>Bacilli</taxon>
        <taxon>Bacillales</taxon>
        <taxon>Bacillaceae</taxon>
        <taxon>Lysinibacillus</taxon>
    </lineage>
</organism>
<name>A0AAJ5RSF7_9BACI</name>
<geneLocation type="plasmid" evidence="2 3">
    <name>unnamed</name>
</geneLocation>
<evidence type="ECO:0000256" key="1">
    <source>
        <dbReference type="SAM" id="Phobius"/>
    </source>
</evidence>
<dbReference type="KEGG" id="liu:OU989_22550"/>
<dbReference type="AlphaFoldDB" id="A0AAJ5RSF7"/>
<evidence type="ECO:0000313" key="2">
    <source>
        <dbReference type="EMBL" id="WDV09307.1"/>
    </source>
</evidence>
<feature type="transmembrane region" description="Helical" evidence="1">
    <location>
        <begin position="47"/>
        <end position="70"/>
    </location>
</feature>
<keyword evidence="1" id="KW-0472">Membrane</keyword>
<feature type="transmembrane region" description="Helical" evidence="1">
    <location>
        <begin position="147"/>
        <end position="164"/>
    </location>
</feature>
<accession>A0AAJ5RSF7</accession>
<dbReference type="RefSeq" id="WP_274797524.1">
    <property type="nucleotide sequence ID" value="NZ_CP113528.1"/>
</dbReference>